<evidence type="ECO:0000313" key="2">
    <source>
        <dbReference type="Proteomes" id="UP000179441"/>
    </source>
</evidence>
<evidence type="ECO:0000313" key="1">
    <source>
        <dbReference type="EMBL" id="OHU76087.1"/>
    </source>
</evidence>
<accession>A0A1S1M068</accession>
<protein>
    <submittedName>
        <fullName evidence="1">Uncharacterized protein</fullName>
    </submittedName>
</protein>
<name>A0A1S1M068_MYCCH</name>
<reference evidence="1 2" key="1">
    <citation type="submission" date="2016-10" db="EMBL/GenBank/DDBJ databases">
        <title>Evaluation of Human, Veterinary and Environmental Mycobacterium chelonae Isolates by Core Genome Phylogenomic Analysis, Targeted Gene Comparison, and Anti-microbial Susceptibility Patterns: A Tale of Mistaken Identities.</title>
        <authorList>
            <person name="Fogelson S.B."/>
            <person name="Camus A.C."/>
            <person name="Lorenz W."/>
            <person name="Vasireddy R."/>
            <person name="Vasireddy S."/>
            <person name="Smith T."/>
            <person name="Brown-Elliott B.A."/>
            <person name="Wallace R.J.Jr."/>
            <person name="Hasan N.A."/>
            <person name="Reischl U."/>
            <person name="Sanchez S."/>
        </authorList>
    </citation>
    <scope>NUCLEOTIDE SEQUENCE [LARGE SCALE GENOMIC DNA]</scope>
    <source>
        <strain evidence="1 2">15518</strain>
    </source>
</reference>
<keyword evidence="2" id="KW-1185">Reference proteome</keyword>
<dbReference type="Proteomes" id="UP000179441">
    <property type="component" value="Unassembled WGS sequence"/>
</dbReference>
<organism evidence="1 2">
    <name type="scientific">Mycobacteroides chelonae</name>
    <name type="common">Mycobacterium chelonae</name>
    <dbReference type="NCBI Taxonomy" id="1774"/>
    <lineage>
        <taxon>Bacteria</taxon>
        <taxon>Bacillati</taxon>
        <taxon>Actinomycetota</taxon>
        <taxon>Actinomycetes</taxon>
        <taxon>Mycobacteriales</taxon>
        <taxon>Mycobacteriaceae</taxon>
        <taxon>Mycobacteroides</taxon>
    </lineage>
</organism>
<gene>
    <name evidence="1" type="ORF">BKG84_24650</name>
</gene>
<sequence>MGFAWTVFWVIFNIDNNPLSKGIFSVMIFGAAVAAARQIKKGRPPLLTRVVWMVRRWFPQIVDTGDGKYKNR</sequence>
<dbReference type="AlphaFoldDB" id="A0A1S1M068"/>
<comment type="caution">
    <text evidence="1">The sequence shown here is derived from an EMBL/GenBank/DDBJ whole genome shotgun (WGS) entry which is preliminary data.</text>
</comment>
<proteinExistence type="predicted"/>
<dbReference type="EMBL" id="MLIS01000004">
    <property type="protein sequence ID" value="OHU76087.1"/>
    <property type="molecule type" value="Genomic_DNA"/>
</dbReference>